<protein>
    <submittedName>
        <fullName evidence="2">Unannotated protein</fullName>
    </submittedName>
</protein>
<dbReference type="AlphaFoldDB" id="A0A6J6U9R6"/>
<dbReference type="Gene3D" id="3.30.420.40">
    <property type="match status" value="2"/>
</dbReference>
<evidence type="ECO:0000313" key="2">
    <source>
        <dbReference type="EMBL" id="CAB4756482.1"/>
    </source>
</evidence>
<dbReference type="InterPro" id="IPR043129">
    <property type="entry name" value="ATPase_NBD"/>
</dbReference>
<organism evidence="2">
    <name type="scientific">freshwater metagenome</name>
    <dbReference type="NCBI Taxonomy" id="449393"/>
    <lineage>
        <taxon>unclassified sequences</taxon>
        <taxon>metagenomes</taxon>
        <taxon>ecological metagenomes</taxon>
    </lineage>
</organism>
<dbReference type="Pfam" id="PF00814">
    <property type="entry name" value="TsaD"/>
    <property type="match status" value="1"/>
</dbReference>
<gene>
    <name evidence="2" type="ORF">UFOPK2810_01104</name>
</gene>
<dbReference type="SUPFAM" id="SSF53067">
    <property type="entry name" value="Actin-like ATPase domain"/>
    <property type="match status" value="2"/>
</dbReference>
<dbReference type="InterPro" id="IPR000905">
    <property type="entry name" value="Gcp-like_dom"/>
</dbReference>
<dbReference type="EMBL" id="CAEZYZ010000187">
    <property type="protein sequence ID" value="CAB4756482.1"/>
    <property type="molecule type" value="Genomic_DNA"/>
</dbReference>
<accession>A0A6J6U9R6</accession>
<reference evidence="2" key="1">
    <citation type="submission" date="2020-05" db="EMBL/GenBank/DDBJ databases">
        <authorList>
            <person name="Chiriac C."/>
            <person name="Salcher M."/>
            <person name="Ghai R."/>
            <person name="Kavagutti S V."/>
        </authorList>
    </citation>
    <scope>NUCLEOTIDE SEQUENCE</scope>
</reference>
<dbReference type="InterPro" id="IPR022496">
    <property type="entry name" value="T6A_TsaB"/>
</dbReference>
<sequence length="227" mass="23574">MLTLAIDTASAWSTVAVVEGDVVLEEAEHRDPRGHAEVLATLVSDVLARAGRPRIDVVACGVGPGPYTGLRIGVTTAQVLGLAWQAQVVGICSLDVIAADALAGGAAGAFVVATDARRGEVYWAAYGPAGERISGPFVGRQSELDADISALPWFGEEEDGSPQVRAGTLGRLANRLLEQGEMPGAPVRTLSTHGTDDGLMAGELAGQRLLAPFPLYVRRPDAEPARA</sequence>
<dbReference type="GO" id="GO:0002949">
    <property type="term" value="P:tRNA threonylcarbamoyladenosine modification"/>
    <property type="evidence" value="ECO:0007669"/>
    <property type="project" value="InterPro"/>
</dbReference>
<feature type="domain" description="Gcp-like" evidence="1">
    <location>
        <begin position="33"/>
        <end position="133"/>
    </location>
</feature>
<evidence type="ECO:0000259" key="1">
    <source>
        <dbReference type="Pfam" id="PF00814"/>
    </source>
</evidence>
<dbReference type="NCBIfam" id="TIGR03725">
    <property type="entry name" value="T6A_YeaZ"/>
    <property type="match status" value="1"/>
</dbReference>
<proteinExistence type="predicted"/>
<dbReference type="PANTHER" id="PTHR11735">
    <property type="entry name" value="TRNA N6-ADENOSINE THREONYLCARBAMOYLTRANSFERASE"/>
    <property type="match status" value="1"/>
</dbReference>
<dbReference type="PANTHER" id="PTHR11735:SF11">
    <property type="entry name" value="TRNA THREONYLCARBAMOYLADENOSINE BIOSYNTHESIS PROTEIN TSAB"/>
    <property type="match status" value="1"/>
</dbReference>
<name>A0A6J6U9R6_9ZZZZ</name>
<dbReference type="GO" id="GO:0005829">
    <property type="term" value="C:cytosol"/>
    <property type="evidence" value="ECO:0007669"/>
    <property type="project" value="TreeGrafter"/>
</dbReference>